<organism evidence="1 2">
    <name type="scientific">Pseudomonas syringae pv. papulans</name>
    <dbReference type="NCBI Taxonomy" id="83963"/>
    <lineage>
        <taxon>Bacteria</taxon>
        <taxon>Pseudomonadati</taxon>
        <taxon>Pseudomonadota</taxon>
        <taxon>Gammaproteobacteria</taxon>
        <taxon>Pseudomonadales</taxon>
        <taxon>Pseudomonadaceae</taxon>
        <taxon>Pseudomonas</taxon>
        <taxon>Pseudomonas syringae</taxon>
    </lineage>
</organism>
<reference evidence="1" key="1">
    <citation type="submission" date="2021-02" db="EMBL/GenBank/DDBJ databases">
        <title>Genome analysis of blister spot of apple pathogen from New York area.</title>
        <authorList>
            <person name="Kandel P."/>
            <person name="Hockett K.L."/>
            <person name="Santander R."/>
            <person name="Acimovic S."/>
        </authorList>
    </citation>
    <scope>NUCLEOTIDE SEQUENCE</scope>
    <source>
        <strain evidence="1">PSP1</strain>
    </source>
</reference>
<dbReference type="EMBL" id="JAFFRZ010000002">
    <property type="protein sequence ID" value="MDH4625538.1"/>
    <property type="molecule type" value="Genomic_DNA"/>
</dbReference>
<name>A0AA43DZA9_PSESX</name>
<dbReference type="AlphaFoldDB" id="A0AA43DZA9"/>
<evidence type="ECO:0000313" key="2">
    <source>
        <dbReference type="Proteomes" id="UP001162155"/>
    </source>
</evidence>
<sequence length="74" mass="8293">METNDLRSSVLERARHQIEHIALAGDREVMLHSAAHAQGWVAALQAEDLVAKEQYEMLRVELESAISKWNGGPQ</sequence>
<protein>
    <submittedName>
        <fullName evidence="1">Uncharacterized protein</fullName>
    </submittedName>
</protein>
<comment type="caution">
    <text evidence="1">The sequence shown here is derived from an EMBL/GenBank/DDBJ whole genome shotgun (WGS) entry which is preliminary data.</text>
</comment>
<dbReference type="Proteomes" id="UP001162155">
    <property type="component" value="Unassembled WGS sequence"/>
</dbReference>
<evidence type="ECO:0000313" key="1">
    <source>
        <dbReference type="EMBL" id="MDH4625538.1"/>
    </source>
</evidence>
<proteinExistence type="predicted"/>
<accession>A0AA43DZA9</accession>
<gene>
    <name evidence="1" type="ORF">JW322_28170</name>
</gene>